<evidence type="ECO:0000256" key="2">
    <source>
        <dbReference type="ARBA" id="ARBA00022827"/>
    </source>
</evidence>
<keyword evidence="1" id="KW-0285">Flavoprotein</keyword>
<dbReference type="InterPro" id="IPR016169">
    <property type="entry name" value="FAD-bd_PCMH_sub2"/>
</dbReference>
<evidence type="ECO:0000313" key="5">
    <source>
        <dbReference type="EMBL" id="HBC33949.1"/>
    </source>
</evidence>
<evidence type="ECO:0000256" key="1">
    <source>
        <dbReference type="ARBA" id="ARBA00022630"/>
    </source>
</evidence>
<gene>
    <name evidence="5" type="ORF">DC045_06435</name>
</gene>
<dbReference type="GO" id="GO:0071949">
    <property type="term" value="F:FAD binding"/>
    <property type="evidence" value="ECO:0007669"/>
    <property type="project" value="InterPro"/>
</dbReference>
<dbReference type="Proteomes" id="UP000263489">
    <property type="component" value="Unassembled WGS sequence"/>
</dbReference>
<keyword evidence="2" id="KW-0274">FAD</keyword>
<reference evidence="5 6" key="1">
    <citation type="journal article" date="2018" name="Nat. Biotechnol.">
        <title>A standardized bacterial taxonomy based on genome phylogeny substantially revises the tree of life.</title>
        <authorList>
            <person name="Parks D.H."/>
            <person name="Chuvochina M."/>
            <person name="Waite D.W."/>
            <person name="Rinke C."/>
            <person name="Skarshewski A."/>
            <person name="Chaumeil P.A."/>
            <person name="Hugenholtz P."/>
        </authorList>
    </citation>
    <scope>NUCLEOTIDE SEQUENCE [LARGE SCALE GENOMIC DNA]</scope>
    <source>
        <strain evidence="5">UBA9380</strain>
    </source>
</reference>
<dbReference type="InterPro" id="IPR002346">
    <property type="entry name" value="Mopterin_DH_FAD-bd"/>
</dbReference>
<name>A0A352IR66_9GAMM</name>
<dbReference type="Gene3D" id="3.30.465.10">
    <property type="match status" value="1"/>
</dbReference>
<dbReference type="SUPFAM" id="SSF56176">
    <property type="entry name" value="FAD-binding/transporter-associated domain-like"/>
    <property type="match status" value="1"/>
</dbReference>
<evidence type="ECO:0000313" key="6">
    <source>
        <dbReference type="Proteomes" id="UP000263489"/>
    </source>
</evidence>
<comment type="caution">
    <text evidence="5">The sequence shown here is derived from an EMBL/GenBank/DDBJ whole genome shotgun (WGS) entry which is preliminary data.</text>
</comment>
<dbReference type="PANTHER" id="PTHR42659:SF2">
    <property type="entry name" value="XANTHINE DEHYDROGENASE SUBUNIT C-RELATED"/>
    <property type="match status" value="1"/>
</dbReference>
<dbReference type="PANTHER" id="PTHR42659">
    <property type="entry name" value="XANTHINE DEHYDROGENASE SUBUNIT C-RELATED"/>
    <property type="match status" value="1"/>
</dbReference>
<dbReference type="InterPro" id="IPR036318">
    <property type="entry name" value="FAD-bd_PCMH-like_sf"/>
</dbReference>
<feature type="non-terminal residue" evidence="5">
    <location>
        <position position="254"/>
    </location>
</feature>
<evidence type="ECO:0000256" key="3">
    <source>
        <dbReference type="ARBA" id="ARBA00023002"/>
    </source>
</evidence>
<dbReference type="InterPro" id="IPR051312">
    <property type="entry name" value="Diverse_Substr_Oxidored"/>
</dbReference>
<dbReference type="InterPro" id="IPR016166">
    <property type="entry name" value="FAD-bd_PCMH"/>
</dbReference>
<accession>A0A352IR66</accession>
<feature type="domain" description="FAD-binding PCMH-type" evidence="4">
    <location>
        <begin position="12"/>
        <end position="179"/>
    </location>
</feature>
<evidence type="ECO:0000259" key="4">
    <source>
        <dbReference type="PROSITE" id="PS51387"/>
    </source>
</evidence>
<dbReference type="GO" id="GO:0016491">
    <property type="term" value="F:oxidoreductase activity"/>
    <property type="evidence" value="ECO:0007669"/>
    <property type="project" value="UniProtKB-KW"/>
</dbReference>
<organism evidence="5 6">
    <name type="scientific">Marinobacter adhaerens</name>
    <dbReference type="NCBI Taxonomy" id="1033846"/>
    <lineage>
        <taxon>Bacteria</taxon>
        <taxon>Pseudomonadati</taxon>
        <taxon>Pseudomonadota</taxon>
        <taxon>Gammaproteobacteria</taxon>
        <taxon>Pseudomonadales</taxon>
        <taxon>Marinobacteraceae</taxon>
        <taxon>Marinobacter</taxon>
    </lineage>
</organism>
<protein>
    <recommendedName>
        <fullName evidence="4">FAD-binding PCMH-type domain-containing protein</fullName>
    </recommendedName>
</protein>
<proteinExistence type="predicted"/>
<keyword evidence="3" id="KW-0560">Oxidoreductase</keyword>
<dbReference type="PROSITE" id="PS51387">
    <property type="entry name" value="FAD_PCMH"/>
    <property type="match status" value="1"/>
</dbReference>
<dbReference type="Pfam" id="PF00941">
    <property type="entry name" value="FAD_binding_5"/>
    <property type="match status" value="1"/>
</dbReference>
<dbReference type="AlphaFoldDB" id="A0A352IR66"/>
<sequence>MSAPISELNFVTARRAVRVLRPDSPSQAVSLARQCRASYTAGGTWLQPAYERDQCWPENLVALNASWPGFWGLEDGPNGLTVGAMTSLAEMARHPLVRDYLPPLAKFLNLVAGPGVRALGTVGGNLIVGGDLSALAMALDVRVDVVGHAGVRILPLSQWLRERTSEDLLRGFTIPDCRGWRMSLEKLGYRARFSPTRATLACVHDGYRLRLAVGGEGGLLRLAATEAFLNGWAALAPDDFGAVLDCELVDHGWQ</sequence>
<dbReference type="EMBL" id="DNNA01000103">
    <property type="protein sequence ID" value="HBC33949.1"/>
    <property type="molecule type" value="Genomic_DNA"/>
</dbReference>